<dbReference type="GeneID" id="39876458"/>
<proteinExistence type="predicted"/>
<keyword evidence="2" id="KW-0378">Hydrolase</keyword>
<evidence type="ECO:0000313" key="2">
    <source>
        <dbReference type="EMBL" id="GBE62688.1"/>
    </source>
</evidence>
<keyword evidence="1" id="KW-0732">Signal</keyword>
<gene>
    <name evidence="2" type="ORF">BOVATA_041810</name>
</gene>
<accession>A0A2H6KI70</accession>
<dbReference type="GO" id="GO:0016787">
    <property type="term" value="F:hydrolase activity"/>
    <property type="evidence" value="ECO:0007669"/>
    <property type="project" value="UniProtKB-KW"/>
</dbReference>
<dbReference type="Proteomes" id="UP000236319">
    <property type="component" value="Unassembled WGS sequence"/>
</dbReference>
<evidence type="ECO:0000256" key="1">
    <source>
        <dbReference type="SAM" id="SignalP"/>
    </source>
</evidence>
<sequence length="346" mass="38968">MRLTISLLAIAAFVRGYNVTNVTLPLDSAIVLLKKDVLLPRGISHRTSRLRNPGATSTEETKSALLERKSVLISRNYTSRVNGSPQILRLELTNTVIVESINNLATFPVLSIDYGSRYIGLSIHHMGKSKLVRSIYNTGDLEHLCGAIYSVVTDNIHPPSRFIVLIGLPYSREEITGAECISQTLYNLDFATRLSRYMHRRHLEAYGNWEHNFNHKNGKPMSKRHLLHNRCIVCSLGLGCCAYNKACEEVFVIEPSDYSSTAVIGVSEESSTYQTQIFGEENRRKLDCLASDIIFRNLQEALNSDTNHRKPFLVLPSGNNLLRTHSRRDCLLLSKTIFEKCVTSLN</sequence>
<dbReference type="EMBL" id="BDSA01000006">
    <property type="protein sequence ID" value="GBE62688.1"/>
    <property type="molecule type" value="Genomic_DNA"/>
</dbReference>
<comment type="caution">
    <text evidence="2">The sequence shown here is derived from an EMBL/GenBank/DDBJ whole genome shotgun (WGS) entry which is preliminary data.</text>
</comment>
<organism evidence="2 3">
    <name type="scientific">Babesia ovata</name>
    <dbReference type="NCBI Taxonomy" id="189622"/>
    <lineage>
        <taxon>Eukaryota</taxon>
        <taxon>Sar</taxon>
        <taxon>Alveolata</taxon>
        <taxon>Apicomplexa</taxon>
        <taxon>Aconoidasida</taxon>
        <taxon>Piroplasmida</taxon>
        <taxon>Babesiidae</taxon>
        <taxon>Babesia</taxon>
    </lineage>
</organism>
<feature type="signal peptide" evidence="1">
    <location>
        <begin position="1"/>
        <end position="16"/>
    </location>
</feature>
<keyword evidence="3" id="KW-1185">Reference proteome</keyword>
<dbReference type="VEuPathDB" id="PiroplasmaDB:BOVATA_041810"/>
<protein>
    <submittedName>
        <fullName evidence="2">Alpha beta hydrolase, putative</fullName>
    </submittedName>
</protein>
<feature type="chain" id="PRO_5014112202" evidence="1">
    <location>
        <begin position="17"/>
        <end position="346"/>
    </location>
</feature>
<dbReference type="RefSeq" id="XP_028868931.1">
    <property type="nucleotide sequence ID" value="XM_029013098.1"/>
</dbReference>
<dbReference type="OrthoDB" id="366119at2759"/>
<dbReference type="AlphaFoldDB" id="A0A2H6KI70"/>
<evidence type="ECO:0000313" key="3">
    <source>
        <dbReference type="Proteomes" id="UP000236319"/>
    </source>
</evidence>
<name>A0A2H6KI70_9APIC</name>
<reference evidence="2 3" key="1">
    <citation type="journal article" date="2017" name="BMC Genomics">
        <title>Whole-genome assembly of Babesia ovata and comparative genomics between closely related pathogens.</title>
        <authorList>
            <person name="Yamagishi J."/>
            <person name="Asada M."/>
            <person name="Hakimi H."/>
            <person name="Tanaka T.Q."/>
            <person name="Sugimoto C."/>
            <person name="Kawazu S."/>
        </authorList>
    </citation>
    <scope>NUCLEOTIDE SEQUENCE [LARGE SCALE GENOMIC DNA]</scope>
    <source>
        <strain evidence="2 3">Miyake</strain>
    </source>
</reference>